<name>A0A369K0C7_HYPMA</name>
<evidence type="ECO:0000313" key="1">
    <source>
        <dbReference type="EMBL" id="RDB27448.1"/>
    </source>
</evidence>
<keyword evidence="2" id="KW-1185">Reference proteome</keyword>
<organism evidence="1 2">
    <name type="scientific">Hypsizygus marmoreus</name>
    <name type="common">White beech mushroom</name>
    <name type="synonym">Agaricus marmoreus</name>
    <dbReference type="NCBI Taxonomy" id="39966"/>
    <lineage>
        <taxon>Eukaryota</taxon>
        <taxon>Fungi</taxon>
        <taxon>Dikarya</taxon>
        <taxon>Basidiomycota</taxon>
        <taxon>Agaricomycotina</taxon>
        <taxon>Agaricomycetes</taxon>
        <taxon>Agaricomycetidae</taxon>
        <taxon>Agaricales</taxon>
        <taxon>Tricholomatineae</taxon>
        <taxon>Lyophyllaceae</taxon>
        <taxon>Hypsizygus</taxon>
    </lineage>
</organism>
<gene>
    <name evidence="1" type="ORF">Hypma_004081</name>
</gene>
<evidence type="ECO:0000313" key="2">
    <source>
        <dbReference type="Proteomes" id="UP000076154"/>
    </source>
</evidence>
<dbReference type="Proteomes" id="UP000076154">
    <property type="component" value="Unassembled WGS sequence"/>
</dbReference>
<proteinExistence type="predicted"/>
<sequence length="145" mass="16055">MTFFPSSNESTVMTFKAHEAKRFKKIAEAKPKDVLVFGASIACEHGSRLTHREIPVLFLMVSTAKGCPPTTRADVARQVRTELSSTVKPVDAIGFKDGDRLQLGKTRPVSSGNIPGMRGKLKCWTCAVGQPLYFFVGEEFDNFER</sequence>
<comment type="caution">
    <text evidence="1">The sequence shown here is derived from an EMBL/GenBank/DDBJ whole genome shotgun (WGS) entry which is preliminary data.</text>
</comment>
<dbReference type="InParanoid" id="A0A369K0C7"/>
<dbReference type="EMBL" id="LUEZ02000016">
    <property type="protein sequence ID" value="RDB27448.1"/>
    <property type="molecule type" value="Genomic_DNA"/>
</dbReference>
<reference evidence="1" key="1">
    <citation type="submission" date="2018-04" db="EMBL/GenBank/DDBJ databases">
        <title>Whole genome sequencing of Hypsizygus marmoreus.</title>
        <authorList>
            <person name="Choi I.-G."/>
            <person name="Min B."/>
            <person name="Kim J.-G."/>
            <person name="Kim S."/>
            <person name="Oh Y.-L."/>
            <person name="Kong W.-S."/>
            <person name="Park H."/>
            <person name="Jeong J."/>
            <person name="Song E.-S."/>
        </authorList>
    </citation>
    <scope>NUCLEOTIDE SEQUENCE [LARGE SCALE GENOMIC DNA]</scope>
    <source>
        <strain evidence="1">51987-8</strain>
    </source>
</reference>
<protein>
    <submittedName>
        <fullName evidence="1">Uncharacterized protein</fullName>
    </submittedName>
</protein>
<accession>A0A369K0C7</accession>
<dbReference type="AlphaFoldDB" id="A0A369K0C7"/>